<keyword evidence="3 6" id="KW-1133">Transmembrane helix</keyword>
<dbReference type="GO" id="GO:0012505">
    <property type="term" value="C:endomembrane system"/>
    <property type="evidence" value="ECO:0007669"/>
    <property type="project" value="UniProtKB-SubCell"/>
</dbReference>
<accession>A0AAF0AZQ6</accession>
<feature type="transmembrane region" description="Helical" evidence="6">
    <location>
        <begin position="14"/>
        <end position="43"/>
    </location>
</feature>
<feature type="transmembrane region" description="Helical" evidence="6">
    <location>
        <begin position="63"/>
        <end position="85"/>
    </location>
</feature>
<dbReference type="GO" id="GO:0005886">
    <property type="term" value="C:plasma membrane"/>
    <property type="evidence" value="ECO:0007669"/>
    <property type="project" value="TreeGrafter"/>
</dbReference>
<keyword evidence="2 6" id="KW-0812">Transmembrane</keyword>
<feature type="region of interest" description="Disordered" evidence="5">
    <location>
        <begin position="244"/>
        <end position="289"/>
    </location>
</feature>
<feature type="transmembrane region" description="Helical" evidence="6">
    <location>
        <begin position="208"/>
        <end position="228"/>
    </location>
</feature>
<comment type="subcellular location">
    <subcellularLocation>
        <location evidence="1">Endomembrane system</location>
        <topology evidence="1">Multi-pass membrane protein</topology>
    </subcellularLocation>
</comment>
<dbReference type="GeneID" id="80877879"/>
<name>A0AAF0AZQ6_9SCHI</name>
<evidence type="ECO:0000256" key="4">
    <source>
        <dbReference type="ARBA" id="ARBA00023136"/>
    </source>
</evidence>
<proteinExistence type="predicted"/>
<evidence type="ECO:0000256" key="5">
    <source>
        <dbReference type="SAM" id="MobiDB-lite"/>
    </source>
</evidence>
<feature type="domain" description="CWH43-like N-terminal" evidence="7">
    <location>
        <begin position="20"/>
        <end position="226"/>
    </location>
</feature>
<dbReference type="PANTHER" id="PTHR21324">
    <property type="entry name" value="FASTING-INDUCIBLE INTEGRAL MEMBRANE PROTEIN TM6P1-RELATED"/>
    <property type="match status" value="1"/>
</dbReference>
<organism evidence="8 9">
    <name type="scientific">Schizosaccharomyces osmophilus</name>
    <dbReference type="NCBI Taxonomy" id="2545709"/>
    <lineage>
        <taxon>Eukaryota</taxon>
        <taxon>Fungi</taxon>
        <taxon>Dikarya</taxon>
        <taxon>Ascomycota</taxon>
        <taxon>Taphrinomycotina</taxon>
        <taxon>Schizosaccharomycetes</taxon>
        <taxon>Schizosaccharomycetales</taxon>
        <taxon>Schizosaccharomycetaceae</taxon>
        <taxon>Schizosaccharomyces</taxon>
    </lineage>
</organism>
<dbReference type="InterPro" id="IPR050911">
    <property type="entry name" value="DRAM/TMEM150_Autophagy_Mod"/>
</dbReference>
<gene>
    <name evidence="8" type="primary">sfk1</name>
    <name evidence="8" type="ORF">SOMG_04404</name>
</gene>
<evidence type="ECO:0000313" key="9">
    <source>
        <dbReference type="Proteomes" id="UP001212411"/>
    </source>
</evidence>
<dbReference type="EMBL" id="CP115613">
    <property type="protein sequence ID" value="WBW75349.1"/>
    <property type="molecule type" value="Genomic_DNA"/>
</dbReference>
<keyword evidence="4 6" id="KW-0472">Membrane</keyword>
<dbReference type="PANTHER" id="PTHR21324:SF2">
    <property type="entry name" value="EG:22E5.9 PROTEIN"/>
    <property type="match status" value="1"/>
</dbReference>
<evidence type="ECO:0000256" key="1">
    <source>
        <dbReference type="ARBA" id="ARBA00004127"/>
    </source>
</evidence>
<feature type="transmembrane region" description="Helical" evidence="6">
    <location>
        <begin position="172"/>
        <end position="196"/>
    </location>
</feature>
<reference evidence="8 9" key="1">
    <citation type="journal article" date="2023" name="G3 (Bethesda)">
        <title>A high-quality reference genome for the fission yeast Schizosaccharomyces osmophilus.</title>
        <authorList>
            <person name="Jia G.S."/>
            <person name="Zhang W.C."/>
            <person name="Liang Y."/>
            <person name="Liu X.H."/>
            <person name="Rhind N."/>
            <person name="Pidoux A."/>
            <person name="Brysch-Herzberg M."/>
            <person name="Du L.L."/>
        </authorList>
    </citation>
    <scope>NUCLEOTIDE SEQUENCE [LARGE SCALE GENOMIC DNA]</scope>
    <source>
        <strain evidence="8 9">CBS 15793</strain>
    </source>
</reference>
<feature type="transmembrane region" description="Helical" evidence="6">
    <location>
        <begin position="106"/>
        <end position="128"/>
    </location>
</feature>
<evidence type="ECO:0000259" key="7">
    <source>
        <dbReference type="Pfam" id="PF10277"/>
    </source>
</evidence>
<dbReference type="Pfam" id="PF10277">
    <property type="entry name" value="Frag1"/>
    <property type="match status" value="1"/>
</dbReference>
<dbReference type="KEGG" id="som:SOMG_04404"/>
<evidence type="ECO:0000256" key="2">
    <source>
        <dbReference type="ARBA" id="ARBA00022692"/>
    </source>
</evidence>
<evidence type="ECO:0000256" key="6">
    <source>
        <dbReference type="SAM" id="Phobius"/>
    </source>
</evidence>
<sequence>MVERVPSMPSRPRYWAYLLFLLPLVCFLMWTIGLIVLLGLWSAQDKWHTPGEPDPVFISDMGAYTKGFFIPMCVITGASYLLSFLAIRLCRQWRFLYPTTNKIEAILGWFAVLTAAGCAACLISLAIRDDVHHDNIHWKFTAAFVVLAFVSAASNIFEWLSAHRHYRFSRLLAFSFWSKFIVIITAIVCAIAFAGLRHYQNRSKSARFEWVVGFLWALYIALLCLDVLPAIYHERYPSYSGDLEKGGYGTQQPGAAEQPGTTEQPGAAYAPPSEPPAAVTRNEADPTEL</sequence>
<feature type="transmembrane region" description="Helical" evidence="6">
    <location>
        <begin position="140"/>
        <end position="160"/>
    </location>
</feature>
<protein>
    <submittedName>
        <fullName evidence="8">Plasma membrane protein involved in inositol lipid-mediated signaling Sfk1</fullName>
    </submittedName>
</protein>
<dbReference type="Proteomes" id="UP001212411">
    <property type="component" value="Chromosome 3"/>
</dbReference>
<evidence type="ECO:0000313" key="8">
    <source>
        <dbReference type="EMBL" id="WBW75349.1"/>
    </source>
</evidence>
<dbReference type="AlphaFoldDB" id="A0AAF0AZQ6"/>
<evidence type="ECO:0000256" key="3">
    <source>
        <dbReference type="ARBA" id="ARBA00022989"/>
    </source>
</evidence>
<dbReference type="InterPro" id="IPR019402">
    <property type="entry name" value="CWH43_N"/>
</dbReference>
<keyword evidence="9" id="KW-1185">Reference proteome</keyword>
<dbReference type="RefSeq" id="XP_056039592.1">
    <property type="nucleotide sequence ID" value="XM_056183190.1"/>
</dbReference>